<keyword evidence="2" id="KW-0472">Membrane</keyword>
<evidence type="ECO:0000256" key="1">
    <source>
        <dbReference type="ARBA" id="ARBA00006464"/>
    </source>
</evidence>
<comment type="caution">
    <text evidence="4">The sequence shown here is derived from an EMBL/GenBank/DDBJ whole genome shotgun (WGS) entry which is preliminary data.</text>
</comment>
<accession>A0A1F7X0H0</accession>
<organism evidence="4 5">
    <name type="scientific">Candidatus Woesebacteria bacterium RBG_13_34_9</name>
    <dbReference type="NCBI Taxonomy" id="1802477"/>
    <lineage>
        <taxon>Bacteria</taxon>
        <taxon>Candidatus Woeseibacteriota</taxon>
    </lineage>
</organism>
<dbReference type="EMBL" id="MGFP01000043">
    <property type="protein sequence ID" value="OGM08604.1"/>
    <property type="molecule type" value="Genomic_DNA"/>
</dbReference>
<dbReference type="AlphaFoldDB" id="A0A1F7X0H0"/>
<gene>
    <name evidence="4" type="ORF">A2159_01285</name>
</gene>
<name>A0A1F7X0H0_9BACT</name>
<dbReference type="Proteomes" id="UP000179219">
    <property type="component" value="Unassembled WGS sequence"/>
</dbReference>
<evidence type="ECO:0000259" key="3">
    <source>
        <dbReference type="Pfam" id="PF02397"/>
    </source>
</evidence>
<keyword evidence="2" id="KW-1133">Transmembrane helix</keyword>
<keyword evidence="2" id="KW-0812">Transmembrane</keyword>
<dbReference type="PANTHER" id="PTHR30576">
    <property type="entry name" value="COLANIC BIOSYNTHESIS UDP-GLUCOSE LIPID CARRIER TRANSFERASE"/>
    <property type="match status" value="1"/>
</dbReference>
<comment type="similarity">
    <text evidence="1">Belongs to the bacterial sugar transferase family.</text>
</comment>
<evidence type="ECO:0000256" key="2">
    <source>
        <dbReference type="SAM" id="Phobius"/>
    </source>
</evidence>
<feature type="transmembrane region" description="Helical" evidence="2">
    <location>
        <begin position="20"/>
        <end position="43"/>
    </location>
</feature>
<evidence type="ECO:0000313" key="4">
    <source>
        <dbReference type="EMBL" id="OGM08604.1"/>
    </source>
</evidence>
<reference evidence="4 5" key="1">
    <citation type="journal article" date="2016" name="Nat. Commun.">
        <title>Thousands of microbial genomes shed light on interconnected biogeochemical processes in an aquifer system.</title>
        <authorList>
            <person name="Anantharaman K."/>
            <person name="Brown C.T."/>
            <person name="Hug L.A."/>
            <person name="Sharon I."/>
            <person name="Castelle C.J."/>
            <person name="Probst A.J."/>
            <person name="Thomas B.C."/>
            <person name="Singh A."/>
            <person name="Wilkins M.J."/>
            <person name="Karaoz U."/>
            <person name="Brodie E.L."/>
            <person name="Williams K.H."/>
            <person name="Hubbard S.S."/>
            <person name="Banfield J.F."/>
        </authorList>
    </citation>
    <scope>NUCLEOTIDE SEQUENCE [LARGE SCALE GENOMIC DNA]</scope>
</reference>
<protein>
    <recommendedName>
        <fullName evidence="3">Bacterial sugar transferase domain-containing protein</fullName>
    </recommendedName>
</protein>
<proteinExistence type="inferred from homology"/>
<sequence>MISDEEKNNNKYYELVKRMIDIISSIFLLFLFSPLLISTSLLIKITSPGPILVEKDNLHMKRLGKGGKLFRLYKFRSMMVNADVLERTDPRYKKVYIEKRTKGYYKVAKDPRVTSIGKVIRKHSIDEMPQLINVLKGDMSLVGPRPYLPEELDDQQKKFPGTEKYVKQMLMVKPGITGFWQVSGRSDVKFDKRIEMDAYYATKKSLFFDILIMLKTPWVMISGKGAI</sequence>
<evidence type="ECO:0000313" key="5">
    <source>
        <dbReference type="Proteomes" id="UP000179219"/>
    </source>
</evidence>
<dbReference type="Pfam" id="PF02397">
    <property type="entry name" value="Bac_transf"/>
    <property type="match status" value="1"/>
</dbReference>
<feature type="domain" description="Bacterial sugar transferase" evidence="3">
    <location>
        <begin position="17"/>
        <end position="221"/>
    </location>
</feature>
<dbReference type="PANTHER" id="PTHR30576:SF0">
    <property type="entry name" value="UNDECAPRENYL-PHOSPHATE N-ACETYLGALACTOSAMINYL 1-PHOSPHATE TRANSFERASE-RELATED"/>
    <property type="match status" value="1"/>
</dbReference>
<dbReference type="GO" id="GO:0016780">
    <property type="term" value="F:phosphotransferase activity, for other substituted phosphate groups"/>
    <property type="evidence" value="ECO:0007669"/>
    <property type="project" value="TreeGrafter"/>
</dbReference>
<dbReference type="InterPro" id="IPR003362">
    <property type="entry name" value="Bact_transf"/>
</dbReference>